<proteinExistence type="predicted"/>
<dbReference type="AlphaFoldDB" id="A0A402XGI5"/>
<name>A0A402XGI5_SALER</name>
<dbReference type="EMBL" id="RSEO01000007">
    <property type="protein sequence ID" value="RXQ35774.1"/>
    <property type="molecule type" value="Genomic_DNA"/>
</dbReference>
<gene>
    <name evidence="3" type="ORF">BA086_15850</name>
    <name evidence="4" type="ORF">EI538_09345</name>
</gene>
<keyword evidence="2" id="KW-0812">Transmembrane</keyword>
<dbReference type="RefSeq" id="WP_024136950.1">
    <property type="nucleotide sequence ID" value="NZ_JASMSH010000004.1"/>
</dbReference>
<reference evidence="4 5" key="2">
    <citation type="submission" date="2018-12" db="EMBL/GenBank/DDBJ databases">
        <title>Identification of serotype of rogose Salmonella by whole genome sequencing.</title>
        <authorList>
            <person name="Sacchi C.T."/>
            <person name="Goncalves C.R."/>
            <person name="Tiba-Casas M.R."/>
        </authorList>
    </citation>
    <scope>NUCLEOTIDE SEQUENCE [LARGE SCALE GENOMIC DNA]</scope>
    <source>
        <strain evidence="4 5">169_17</strain>
    </source>
</reference>
<sequence>MDVVQTSLSTQPGVGNDPNSAVSNNGLTSSGRTIRAVAIAGIATMALTGVGGIIASSILPTGSSSALVAGVIGGVSAGIAVLGSGLAMKYA</sequence>
<evidence type="ECO:0000313" key="4">
    <source>
        <dbReference type="EMBL" id="RXQ35774.1"/>
    </source>
</evidence>
<comment type="caution">
    <text evidence="3">The sequence shown here is derived from an EMBL/GenBank/DDBJ whole genome shotgun (WGS) entry which is preliminary data.</text>
</comment>
<dbReference type="Proteomes" id="UP000885414">
    <property type="component" value="Unassembled WGS sequence"/>
</dbReference>
<dbReference type="Pfam" id="PF06066">
    <property type="entry name" value="SepZ"/>
    <property type="match status" value="1"/>
</dbReference>
<evidence type="ECO:0000256" key="2">
    <source>
        <dbReference type="SAM" id="Phobius"/>
    </source>
</evidence>
<dbReference type="InterPro" id="IPR009275">
    <property type="entry name" value="SepZ"/>
</dbReference>
<organism evidence="3">
    <name type="scientific">Salmonella enterica</name>
    <name type="common">Salmonella choleraesuis</name>
    <dbReference type="NCBI Taxonomy" id="28901"/>
    <lineage>
        <taxon>Bacteria</taxon>
        <taxon>Pseudomonadati</taxon>
        <taxon>Pseudomonadota</taxon>
        <taxon>Gammaproteobacteria</taxon>
        <taxon>Enterobacterales</taxon>
        <taxon>Enterobacteriaceae</taxon>
        <taxon>Salmonella</taxon>
    </lineage>
</organism>
<protein>
    <recommendedName>
        <fullName evidence="6">Type III secretion system protein SepZ</fullName>
    </recommendedName>
</protein>
<keyword evidence="2" id="KW-1133">Transmembrane helix</keyword>
<feature type="transmembrane region" description="Helical" evidence="2">
    <location>
        <begin position="65"/>
        <end position="88"/>
    </location>
</feature>
<keyword evidence="2" id="KW-0472">Membrane</keyword>
<dbReference type="EMBL" id="RSUZ01000017">
    <property type="protein sequence ID" value="MIV64520.1"/>
    <property type="molecule type" value="Genomic_DNA"/>
</dbReference>
<accession>A0A402XGI5</accession>
<dbReference type="Proteomes" id="UP000290660">
    <property type="component" value="Unassembled WGS sequence"/>
</dbReference>
<evidence type="ECO:0008006" key="6">
    <source>
        <dbReference type="Google" id="ProtNLM"/>
    </source>
</evidence>
<reference evidence="3" key="1">
    <citation type="submission" date="2018-07" db="EMBL/GenBank/DDBJ databases">
        <authorList>
            <consortium name="GenomeTrakr network: Whole genome sequencing for foodborne pathogen traceback"/>
        </authorList>
    </citation>
    <scope>NUCLEOTIDE SEQUENCE [LARGE SCALE GENOMIC DNA]</scope>
    <source>
        <strain evidence="3">FDA00010322</strain>
    </source>
</reference>
<evidence type="ECO:0000313" key="3">
    <source>
        <dbReference type="EMBL" id="MIV64520.1"/>
    </source>
</evidence>
<evidence type="ECO:0000256" key="1">
    <source>
        <dbReference type="SAM" id="MobiDB-lite"/>
    </source>
</evidence>
<evidence type="ECO:0000313" key="5">
    <source>
        <dbReference type="Proteomes" id="UP000290660"/>
    </source>
</evidence>
<feature type="transmembrane region" description="Helical" evidence="2">
    <location>
        <begin position="36"/>
        <end position="59"/>
    </location>
</feature>
<feature type="region of interest" description="Disordered" evidence="1">
    <location>
        <begin position="1"/>
        <end position="28"/>
    </location>
</feature>